<comment type="similarity">
    <text evidence="1">Belongs to the helicase family. RecQ subfamily.</text>
</comment>
<evidence type="ECO:0000259" key="4">
    <source>
        <dbReference type="PROSITE" id="PS51194"/>
    </source>
</evidence>
<accession>A0A0C2WCV8</accession>
<dbReference type="SUPFAM" id="SSF52540">
    <property type="entry name" value="P-loop containing nucleoside triphosphate hydrolases"/>
    <property type="match status" value="1"/>
</dbReference>
<feature type="domain" description="Helicase C-terminal" evidence="4">
    <location>
        <begin position="1"/>
        <end position="121"/>
    </location>
</feature>
<dbReference type="EC" id="5.6.2.4" evidence="3"/>
<dbReference type="OrthoDB" id="10261556at2759"/>
<gene>
    <name evidence="5" type="ORF">M378DRAFT_41142</name>
</gene>
<comment type="catalytic activity">
    <reaction evidence="2">
        <text>Couples ATP hydrolysis with the unwinding of duplex DNA by translocating in the 3'-5' direction.</text>
        <dbReference type="EC" id="5.6.2.4"/>
    </reaction>
</comment>
<dbReference type="STRING" id="946122.A0A0C2WCV8"/>
<dbReference type="PROSITE" id="PS51194">
    <property type="entry name" value="HELICASE_CTER"/>
    <property type="match status" value="1"/>
</dbReference>
<feature type="non-terminal residue" evidence="5">
    <location>
        <position position="121"/>
    </location>
</feature>
<dbReference type="GO" id="GO:0009378">
    <property type="term" value="F:four-way junction helicase activity"/>
    <property type="evidence" value="ECO:0007669"/>
    <property type="project" value="TreeGrafter"/>
</dbReference>
<evidence type="ECO:0000256" key="2">
    <source>
        <dbReference type="ARBA" id="ARBA00034617"/>
    </source>
</evidence>
<dbReference type="InterPro" id="IPR001650">
    <property type="entry name" value="Helicase_C-like"/>
</dbReference>
<dbReference type="Pfam" id="PF00271">
    <property type="entry name" value="Helicase_C"/>
    <property type="match status" value="1"/>
</dbReference>
<dbReference type="GO" id="GO:0005737">
    <property type="term" value="C:cytoplasm"/>
    <property type="evidence" value="ECO:0007669"/>
    <property type="project" value="TreeGrafter"/>
</dbReference>
<dbReference type="Gene3D" id="3.40.50.300">
    <property type="entry name" value="P-loop containing nucleotide triphosphate hydrolases"/>
    <property type="match status" value="1"/>
</dbReference>
<dbReference type="GO" id="GO:0005654">
    <property type="term" value="C:nucleoplasm"/>
    <property type="evidence" value="ECO:0007669"/>
    <property type="project" value="TreeGrafter"/>
</dbReference>
<dbReference type="GO" id="GO:0005694">
    <property type="term" value="C:chromosome"/>
    <property type="evidence" value="ECO:0007669"/>
    <property type="project" value="TreeGrafter"/>
</dbReference>
<dbReference type="InParanoid" id="A0A0C2WCV8"/>
<sequence>FFDNIRNSVDAGNYLRSLLPKDEQYRIKWFNSDMSDQFKRKETERFACGETWGLLATDSFGMGMDLPNIKLIVQWRAPASISTLWQRFGRCVRDLSLSGTAVLLAEKDYFDHLKNAKKKRK</sequence>
<dbReference type="GO" id="GO:0000723">
    <property type="term" value="P:telomere maintenance"/>
    <property type="evidence" value="ECO:0007669"/>
    <property type="project" value="TreeGrafter"/>
</dbReference>
<proteinExistence type="inferred from homology"/>
<dbReference type="InterPro" id="IPR027417">
    <property type="entry name" value="P-loop_NTPase"/>
</dbReference>
<dbReference type="HOGENOM" id="CLU_001103_19_3_1"/>
<dbReference type="SMART" id="SM00490">
    <property type="entry name" value="HELICc"/>
    <property type="match status" value="1"/>
</dbReference>
<reference evidence="5 6" key="1">
    <citation type="submission" date="2014-04" db="EMBL/GenBank/DDBJ databases">
        <title>Evolutionary Origins and Diversification of the Mycorrhizal Mutualists.</title>
        <authorList>
            <consortium name="DOE Joint Genome Institute"/>
            <consortium name="Mycorrhizal Genomics Consortium"/>
            <person name="Kohler A."/>
            <person name="Kuo A."/>
            <person name="Nagy L.G."/>
            <person name="Floudas D."/>
            <person name="Copeland A."/>
            <person name="Barry K.W."/>
            <person name="Cichocki N."/>
            <person name="Veneault-Fourrey C."/>
            <person name="LaButti K."/>
            <person name="Lindquist E.A."/>
            <person name="Lipzen A."/>
            <person name="Lundell T."/>
            <person name="Morin E."/>
            <person name="Murat C."/>
            <person name="Riley R."/>
            <person name="Ohm R."/>
            <person name="Sun H."/>
            <person name="Tunlid A."/>
            <person name="Henrissat B."/>
            <person name="Grigoriev I.V."/>
            <person name="Hibbett D.S."/>
            <person name="Martin F."/>
        </authorList>
    </citation>
    <scope>NUCLEOTIDE SEQUENCE [LARGE SCALE GENOMIC DNA]</scope>
    <source>
        <strain evidence="5 6">Koide BX008</strain>
    </source>
</reference>
<name>A0A0C2WCV8_AMAMK</name>
<protein>
    <recommendedName>
        <fullName evidence="3">DNA 3'-5' helicase</fullName>
        <ecNumber evidence="3">5.6.2.4</ecNumber>
    </recommendedName>
</protein>
<dbReference type="GO" id="GO:0000724">
    <property type="term" value="P:double-strand break repair via homologous recombination"/>
    <property type="evidence" value="ECO:0007669"/>
    <property type="project" value="TreeGrafter"/>
</dbReference>
<dbReference type="GO" id="GO:0043138">
    <property type="term" value="F:3'-5' DNA helicase activity"/>
    <property type="evidence" value="ECO:0007669"/>
    <property type="project" value="UniProtKB-EC"/>
</dbReference>
<evidence type="ECO:0000313" key="5">
    <source>
        <dbReference type="EMBL" id="KIL54411.1"/>
    </source>
</evidence>
<dbReference type="AlphaFoldDB" id="A0A0C2WCV8"/>
<dbReference type="Proteomes" id="UP000054549">
    <property type="component" value="Unassembled WGS sequence"/>
</dbReference>
<evidence type="ECO:0000313" key="6">
    <source>
        <dbReference type="Proteomes" id="UP000054549"/>
    </source>
</evidence>
<evidence type="ECO:0000256" key="1">
    <source>
        <dbReference type="ARBA" id="ARBA00005446"/>
    </source>
</evidence>
<dbReference type="EMBL" id="KN818760">
    <property type="protein sequence ID" value="KIL54411.1"/>
    <property type="molecule type" value="Genomic_DNA"/>
</dbReference>
<evidence type="ECO:0000256" key="3">
    <source>
        <dbReference type="ARBA" id="ARBA00034808"/>
    </source>
</evidence>
<organism evidence="5 6">
    <name type="scientific">Amanita muscaria (strain Koide BX008)</name>
    <dbReference type="NCBI Taxonomy" id="946122"/>
    <lineage>
        <taxon>Eukaryota</taxon>
        <taxon>Fungi</taxon>
        <taxon>Dikarya</taxon>
        <taxon>Basidiomycota</taxon>
        <taxon>Agaricomycotina</taxon>
        <taxon>Agaricomycetes</taxon>
        <taxon>Agaricomycetidae</taxon>
        <taxon>Agaricales</taxon>
        <taxon>Pluteineae</taxon>
        <taxon>Amanitaceae</taxon>
        <taxon>Amanita</taxon>
    </lineage>
</organism>
<feature type="non-terminal residue" evidence="5">
    <location>
        <position position="1"/>
    </location>
</feature>
<dbReference type="PANTHER" id="PTHR13710">
    <property type="entry name" value="DNA HELICASE RECQ FAMILY MEMBER"/>
    <property type="match status" value="1"/>
</dbReference>
<keyword evidence="6" id="KW-1185">Reference proteome</keyword>
<dbReference type="PANTHER" id="PTHR13710:SF157">
    <property type="entry name" value="DNA HELICASE"/>
    <property type="match status" value="1"/>
</dbReference>